<dbReference type="EMBL" id="JASJOU010000007">
    <property type="protein sequence ID" value="MDJ1503097.1"/>
    <property type="molecule type" value="Genomic_DNA"/>
</dbReference>
<keyword evidence="2" id="KW-1185">Reference proteome</keyword>
<dbReference type="AlphaFoldDB" id="A0AAE3R7Q8"/>
<sequence length="57" mass="6728">MNLEELKPLWESYKDQTGQQLHWTDNEIARIIQQNTTAYPWLLNFCMTILLITVTGC</sequence>
<proteinExistence type="predicted"/>
<comment type="caution">
    <text evidence="1">The sequence shown here is derived from an EMBL/GenBank/DDBJ whole genome shotgun (WGS) entry which is preliminary data.</text>
</comment>
<protein>
    <submittedName>
        <fullName evidence="1">Uncharacterized protein</fullName>
    </submittedName>
</protein>
<dbReference type="RefSeq" id="WP_313987949.1">
    <property type="nucleotide sequence ID" value="NZ_JASJOU010000007.1"/>
</dbReference>
<reference evidence="1" key="1">
    <citation type="submission" date="2023-05" db="EMBL/GenBank/DDBJ databases">
        <authorList>
            <person name="Zhang X."/>
        </authorList>
    </citation>
    <scope>NUCLEOTIDE SEQUENCE</scope>
    <source>
        <strain evidence="1">BD1B2-1</strain>
    </source>
</reference>
<dbReference type="Proteomes" id="UP001232063">
    <property type="component" value="Unassembled WGS sequence"/>
</dbReference>
<name>A0AAE3R7Q8_9BACT</name>
<accession>A0AAE3R7Q8</accession>
<evidence type="ECO:0000313" key="1">
    <source>
        <dbReference type="EMBL" id="MDJ1503097.1"/>
    </source>
</evidence>
<organism evidence="1 2">
    <name type="scientific">Xanthocytophaga agilis</name>
    <dbReference type="NCBI Taxonomy" id="3048010"/>
    <lineage>
        <taxon>Bacteria</taxon>
        <taxon>Pseudomonadati</taxon>
        <taxon>Bacteroidota</taxon>
        <taxon>Cytophagia</taxon>
        <taxon>Cytophagales</taxon>
        <taxon>Rhodocytophagaceae</taxon>
        <taxon>Xanthocytophaga</taxon>
    </lineage>
</organism>
<evidence type="ECO:0000313" key="2">
    <source>
        <dbReference type="Proteomes" id="UP001232063"/>
    </source>
</evidence>
<gene>
    <name evidence="1" type="ORF">QNI22_20680</name>
</gene>